<evidence type="ECO:0000313" key="5">
    <source>
        <dbReference type="EMBL" id="PKY44662.1"/>
    </source>
</evidence>
<dbReference type="PANTHER" id="PTHR21481:SF0">
    <property type="entry name" value="PROTEIN CLEC16A"/>
    <property type="match status" value="1"/>
</dbReference>
<dbReference type="InterPro" id="IPR039272">
    <property type="entry name" value="CLEC16A/TT9"/>
</dbReference>
<dbReference type="Proteomes" id="UP000234323">
    <property type="component" value="Unassembled WGS sequence"/>
</dbReference>
<dbReference type="GO" id="GO:0006914">
    <property type="term" value="P:autophagy"/>
    <property type="evidence" value="ECO:0007669"/>
    <property type="project" value="UniProtKB-KW"/>
</dbReference>
<sequence>MTTYLNWLPSLSIGAYFGSAGENSKPQSPVTPIQTTQSENNKMFGFWNEIFGKAPKIEKYSPENIRRLSDLLRKQSKNGSDDSIVDVLKEMTQVLVWGDQHKPVILEYFFENNIHDIILTLLKQTKSLHITKQILKTMNILFENIHDLTSLYFLLSNNYVNEIICHEFDFSNDEILAYYIIFLRTLSLKLDSNTLFFFFNERHDDFPLYSEAIKFFKSDESMIRASVRTVTLNIFAGMYLRALRRVYLATSRDLHCLEFCGLVNDAQMQEFVLDRNASPYFSNLVNFISDFSRILDEISDKPDYYKRYQTFNYYLVEHCDNFYYINDIINLENERMNQELTSHLMDLLLKPIYADSLVKRELLPYKQTMRTSSVVALALLCHVLHIFRHPPLVTAVVAMLFSNSPELMDYPQSPRLDNSYANPSTLFKKRNLYREAIMGFLIPEIPEDSDHDYFDMNTLPALCLIYMSCRNHAIAPDILLAAEVYPQKLLRTRRLMNSVASSFEDLQNSHHFSSRQGYSFDTSSIASSATSSSQSKPIFMDDFDDESLHSPISSRADHGSFADDMDEIPYSIPSIKITEVQPQVKSYRAVLVQNILTLLCVYYRLCRPITLQMAAEVLLELLYYNGTGECLTFEQTEMMNKTEKELQERVKTYFLNDCEFQLEEFEKAVNESMFGGDKYVGEIIMNAKLLFPPPLSSPLPAMSTDPSKKNSTRPEISNEIIRDIKTLHLLRQSRLLLSRKMILEEPPFEEEEYIEEEDEYKDELVYHSELVDERFISAHQQMYSSTSENGDGIKVRQRRDTKDSTSSWVTINEFDKRKKLVLDKLDILRKWHAWYHGNHSNYGIQHMIQLINAYKREPAPV</sequence>
<evidence type="ECO:0000256" key="2">
    <source>
        <dbReference type="ARBA" id="ARBA00023006"/>
    </source>
</evidence>
<dbReference type="VEuPathDB" id="FungiDB:FUN_019698"/>
<dbReference type="VEuPathDB" id="FungiDB:RhiirA1_453619"/>
<keyword evidence="2" id="KW-0072">Autophagy</keyword>
<keyword evidence="6" id="KW-1185">Reference proteome</keyword>
<dbReference type="Pfam" id="PF09758">
    <property type="entry name" value="FPL"/>
    <property type="match status" value="1"/>
</dbReference>
<protein>
    <submittedName>
        <fullName evidence="5">Uncharacterized protein</fullName>
    </submittedName>
</protein>
<comment type="similarity">
    <text evidence="1">Belongs to the CLEC16A/gop-1 family.</text>
</comment>
<dbReference type="AlphaFoldDB" id="A0A2I1GDF4"/>
<feature type="domain" description="CLEC16A/TT9 C-terminal" evidence="4">
    <location>
        <begin position="316"/>
        <end position="399"/>
    </location>
</feature>
<dbReference type="GO" id="GO:0005770">
    <property type="term" value="C:late endosome"/>
    <property type="evidence" value="ECO:0007669"/>
    <property type="project" value="TreeGrafter"/>
</dbReference>
<evidence type="ECO:0000256" key="1">
    <source>
        <dbReference type="ARBA" id="ARBA00006441"/>
    </source>
</evidence>
<dbReference type="GO" id="GO:0007034">
    <property type="term" value="P:vacuolar transport"/>
    <property type="evidence" value="ECO:0007669"/>
    <property type="project" value="TreeGrafter"/>
</dbReference>
<dbReference type="Pfam" id="PF19439">
    <property type="entry name" value="CLEC16A_C"/>
    <property type="match status" value="1"/>
</dbReference>
<dbReference type="GO" id="GO:1901096">
    <property type="term" value="P:regulation of autophagosome maturation"/>
    <property type="evidence" value="ECO:0007669"/>
    <property type="project" value="TreeGrafter"/>
</dbReference>
<dbReference type="InterPro" id="IPR045820">
    <property type="entry name" value="CLEC16A/TT9_C"/>
</dbReference>
<gene>
    <name evidence="5" type="ORF">RhiirA4_459029</name>
</gene>
<comment type="caution">
    <text evidence="5">The sequence shown here is derived from an EMBL/GenBank/DDBJ whole genome shotgun (WGS) entry which is preliminary data.</text>
</comment>
<evidence type="ECO:0000259" key="3">
    <source>
        <dbReference type="Pfam" id="PF09758"/>
    </source>
</evidence>
<evidence type="ECO:0000259" key="4">
    <source>
        <dbReference type="Pfam" id="PF19439"/>
    </source>
</evidence>
<dbReference type="GO" id="GO:0016197">
    <property type="term" value="P:endosomal transport"/>
    <property type="evidence" value="ECO:0007669"/>
    <property type="project" value="TreeGrafter"/>
</dbReference>
<dbReference type="GO" id="GO:0005794">
    <property type="term" value="C:Golgi apparatus"/>
    <property type="evidence" value="ECO:0007669"/>
    <property type="project" value="TreeGrafter"/>
</dbReference>
<evidence type="ECO:0000313" key="6">
    <source>
        <dbReference type="Proteomes" id="UP000234323"/>
    </source>
</evidence>
<organism evidence="5 6">
    <name type="scientific">Rhizophagus irregularis</name>
    <dbReference type="NCBI Taxonomy" id="588596"/>
    <lineage>
        <taxon>Eukaryota</taxon>
        <taxon>Fungi</taxon>
        <taxon>Fungi incertae sedis</taxon>
        <taxon>Mucoromycota</taxon>
        <taxon>Glomeromycotina</taxon>
        <taxon>Glomeromycetes</taxon>
        <taxon>Glomerales</taxon>
        <taxon>Glomeraceae</taxon>
        <taxon>Rhizophagus</taxon>
    </lineage>
</organism>
<feature type="domain" description="FPL" evidence="3">
    <location>
        <begin position="88"/>
        <end position="235"/>
    </location>
</feature>
<reference evidence="5 6" key="1">
    <citation type="submission" date="2015-10" db="EMBL/GenBank/DDBJ databases">
        <title>Genome analyses suggest a sexual origin of heterokaryosis in a supposedly ancient asexual fungus.</title>
        <authorList>
            <person name="Ropars J."/>
            <person name="Sedzielewska K."/>
            <person name="Noel J."/>
            <person name="Charron P."/>
            <person name="Farinelli L."/>
            <person name="Marton T."/>
            <person name="Kruger M."/>
            <person name="Pelin A."/>
            <person name="Brachmann A."/>
            <person name="Corradi N."/>
        </authorList>
    </citation>
    <scope>NUCLEOTIDE SEQUENCE [LARGE SCALE GENOMIC DNA]</scope>
    <source>
        <strain evidence="5 6">A4</strain>
    </source>
</reference>
<dbReference type="EMBL" id="LLXI01000338">
    <property type="protein sequence ID" value="PKY44662.1"/>
    <property type="molecule type" value="Genomic_DNA"/>
</dbReference>
<proteinExistence type="inferred from homology"/>
<accession>A0A2I1GDF4</accession>
<dbReference type="PANTHER" id="PTHR21481">
    <property type="entry name" value="PROTEIN CLEC16A"/>
    <property type="match status" value="1"/>
</dbReference>
<dbReference type="VEuPathDB" id="FungiDB:RhiirFUN_018596"/>
<name>A0A2I1GDF4_9GLOM</name>
<dbReference type="InterPro" id="IPR019155">
    <property type="entry name" value="CLEC16A/TT9_N"/>
</dbReference>